<comment type="caution">
    <text evidence="1">The sequence shown here is derived from an EMBL/GenBank/DDBJ whole genome shotgun (WGS) entry which is preliminary data.</text>
</comment>
<evidence type="ECO:0000313" key="2">
    <source>
        <dbReference type="Proteomes" id="UP001500540"/>
    </source>
</evidence>
<organism evidence="1 2">
    <name type="scientific">Microbacterium kribbense</name>
    <dbReference type="NCBI Taxonomy" id="433645"/>
    <lineage>
        <taxon>Bacteria</taxon>
        <taxon>Bacillati</taxon>
        <taxon>Actinomycetota</taxon>
        <taxon>Actinomycetes</taxon>
        <taxon>Micrococcales</taxon>
        <taxon>Microbacteriaceae</taxon>
        <taxon>Microbacterium</taxon>
    </lineage>
</organism>
<keyword evidence="2" id="KW-1185">Reference proteome</keyword>
<dbReference type="EMBL" id="BAABAF010000012">
    <property type="protein sequence ID" value="GAA3776758.1"/>
    <property type="molecule type" value="Genomic_DNA"/>
</dbReference>
<protein>
    <submittedName>
        <fullName evidence="1">Uncharacterized protein</fullName>
    </submittedName>
</protein>
<proteinExistence type="predicted"/>
<dbReference type="Proteomes" id="UP001500540">
    <property type="component" value="Unassembled WGS sequence"/>
</dbReference>
<sequence>MCNFFEAADLRFTSTLTQTNQPRPSPASMDFPWAHADAYRPIVIDVAHGRTASEPFFTGPRVAGVGQDAEHPDALNILDDAKPHVMMLEHSQRFMPHARPHR</sequence>
<accession>A0ABP7H0I8</accession>
<reference evidence="2" key="1">
    <citation type="journal article" date="2019" name="Int. J. Syst. Evol. Microbiol.">
        <title>The Global Catalogue of Microorganisms (GCM) 10K type strain sequencing project: providing services to taxonomists for standard genome sequencing and annotation.</title>
        <authorList>
            <consortium name="The Broad Institute Genomics Platform"/>
            <consortium name="The Broad Institute Genome Sequencing Center for Infectious Disease"/>
            <person name="Wu L."/>
            <person name="Ma J."/>
        </authorList>
    </citation>
    <scope>NUCLEOTIDE SEQUENCE [LARGE SCALE GENOMIC DNA]</scope>
    <source>
        <strain evidence="2">JCM 16950</strain>
    </source>
</reference>
<gene>
    <name evidence="1" type="ORF">GCM10022240_30300</name>
</gene>
<evidence type="ECO:0000313" key="1">
    <source>
        <dbReference type="EMBL" id="GAA3776758.1"/>
    </source>
</evidence>
<name>A0ABP7H0I8_9MICO</name>